<feature type="compositionally biased region" description="Basic and acidic residues" evidence="1">
    <location>
        <begin position="186"/>
        <end position="214"/>
    </location>
</feature>
<dbReference type="AlphaFoldDB" id="L0B1A9"/>
<dbReference type="Pfam" id="PF04385">
    <property type="entry name" value="FAINT"/>
    <property type="match status" value="1"/>
</dbReference>
<reference evidence="3 4" key="1">
    <citation type="journal article" date="2012" name="BMC Genomics">
        <title>Comparative genomic analysis and phylogenetic position of Theileria equi.</title>
        <authorList>
            <person name="Kappmeyer L.S."/>
            <person name="Thiagarajan M."/>
            <person name="Herndon D.R."/>
            <person name="Ramsay J.D."/>
            <person name="Caler E."/>
            <person name="Djikeng A."/>
            <person name="Gillespie J.J."/>
            <person name="Lau A.O."/>
            <person name="Roalson E.H."/>
            <person name="Silva J.C."/>
            <person name="Silva M.G."/>
            <person name="Suarez C.E."/>
            <person name="Ueti M.W."/>
            <person name="Nene V.M."/>
            <person name="Mealey R.H."/>
            <person name="Knowles D.P."/>
            <person name="Brayton K.A."/>
        </authorList>
    </citation>
    <scope>NUCLEOTIDE SEQUENCE [LARGE SCALE GENOMIC DNA]</scope>
    <source>
        <strain evidence="3 4">WA</strain>
    </source>
</reference>
<evidence type="ECO:0000313" key="3">
    <source>
        <dbReference type="EMBL" id="AFZ81031.1"/>
    </source>
</evidence>
<dbReference type="EMBL" id="CP001670">
    <property type="protein sequence ID" value="AFZ81031.1"/>
    <property type="molecule type" value="Genomic_DNA"/>
</dbReference>
<keyword evidence="2" id="KW-0732">Signal</keyword>
<feature type="compositionally biased region" description="Basic and acidic residues" evidence="1">
    <location>
        <begin position="299"/>
        <end position="329"/>
    </location>
</feature>
<feature type="compositionally biased region" description="Low complexity" evidence="1">
    <location>
        <begin position="247"/>
        <end position="265"/>
    </location>
</feature>
<proteinExistence type="predicted"/>
<dbReference type="VEuPathDB" id="PiroplasmaDB:BEWA_004390"/>
<gene>
    <name evidence="3" type="ORF">BEWA_004390</name>
</gene>
<evidence type="ECO:0000313" key="4">
    <source>
        <dbReference type="Proteomes" id="UP000031512"/>
    </source>
</evidence>
<evidence type="ECO:0000256" key="2">
    <source>
        <dbReference type="SAM" id="SignalP"/>
    </source>
</evidence>
<feature type="region of interest" description="Disordered" evidence="1">
    <location>
        <begin position="67"/>
        <end position="342"/>
    </location>
</feature>
<sequence>MRVILLIYLGFLLRLCYCGPPGPKKGVPLFQISLGDDEDTENEVLTEPVQMPPKGIADISLALKEAGEKAKKTRDVATSPTKQVWDLFSSESDSSSGASGKSSPSSGGRRKSDSPKSQTPADTARKKTAEIPLVESTDAQGSKDKNQSSSQDKAKRGSKTKTTADVAKKKTAEIPLAESNDAQGSNDKDPSSSKDKTRKDSKDKAPADVAKQKVAEIPLVNKEAGEKAKKTRDVATSPTKQVWDLFSGESDSSSGASGKSSPSSGGRRKSDSPKSQTPADTARKKTAEIPLVESTDAQGSKDKNQSSSRDKIRKDSKGRAPPKPTEKSRPSTSSHSLPKSSFSKLFGKLTSKTGSGTPSSIRFLEDEMQRPKSISGQLILDIASPNPSSCSIHSHDYDHISSQTIIPSSTVNLTKLVSNQKTIWEAKDGERCRSFRVYFRKADPVAVKLDRIASNRADDLILQLKDGKWKKVDEISVGDLARLMKKVPQRIDFTLDLARNKRTKHYDVIHHPKGSGFADVYYPKAGHHATEIRHSGTLIWLATGERTCTCCRLLYGNPLILCLEIRDGKDLFTLFFEQRGSTWDSVDKQYFAISS</sequence>
<accession>L0B1A9</accession>
<evidence type="ECO:0000256" key="1">
    <source>
        <dbReference type="SAM" id="MobiDB-lite"/>
    </source>
</evidence>
<protein>
    <submittedName>
        <fullName evidence="3">Signal peptide-containing protein</fullName>
    </submittedName>
</protein>
<feature type="compositionally biased region" description="Low complexity" evidence="1">
    <location>
        <begin position="89"/>
        <end position="107"/>
    </location>
</feature>
<keyword evidence="4" id="KW-1185">Reference proteome</keyword>
<dbReference type="InterPro" id="IPR007480">
    <property type="entry name" value="DUF529"/>
</dbReference>
<feature type="chain" id="PRO_5003940000" evidence="2">
    <location>
        <begin position="19"/>
        <end position="595"/>
    </location>
</feature>
<feature type="compositionally biased region" description="Low complexity" evidence="1">
    <location>
        <begin position="330"/>
        <end position="342"/>
    </location>
</feature>
<dbReference type="GeneID" id="15805447"/>
<organism evidence="3 4">
    <name type="scientific">Theileria equi strain WA</name>
    <dbReference type="NCBI Taxonomy" id="1537102"/>
    <lineage>
        <taxon>Eukaryota</taxon>
        <taxon>Sar</taxon>
        <taxon>Alveolata</taxon>
        <taxon>Apicomplexa</taxon>
        <taxon>Aconoidasida</taxon>
        <taxon>Piroplasmida</taxon>
        <taxon>Theileriidae</taxon>
        <taxon>Theileria</taxon>
    </lineage>
</organism>
<dbReference type="KEGG" id="beq:BEWA_004390"/>
<dbReference type="Proteomes" id="UP000031512">
    <property type="component" value="Chromosome 3"/>
</dbReference>
<dbReference type="RefSeq" id="XP_004830697.1">
    <property type="nucleotide sequence ID" value="XM_004830640.1"/>
</dbReference>
<feature type="compositionally biased region" description="Basic and acidic residues" evidence="1">
    <location>
        <begin position="223"/>
        <end position="233"/>
    </location>
</feature>
<name>L0B1A9_THEEQ</name>
<feature type="signal peptide" evidence="2">
    <location>
        <begin position="1"/>
        <end position="18"/>
    </location>
</feature>